<keyword evidence="2 5" id="KW-0378">Hydrolase</keyword>
<feature type="region of interest" description="Disordered" evidence="7">
    <location>
        <begin position="1"/>
        <end position="20"/>
    </location>
</feature>
<protein>
    <recommendedName>
        <fullName evidence="1 5">1-alkyl-2-acetylglycerophosphocholine esterase</fullName>
        <ecNumber evidence="1 5">3.1.1.47</ecNumber>
    </recommendedName>
</protein>
<proteinExistence type="predicted"/>
<evidence type="ECO:0000256" key="6">
    <source>
        <dbReference type="PIRSR" id="PIRSR018169-1"/>
    </source>
</evidence>
<feature type="active site" description="Nucleophile" evidence="6">
    <location>
        <position position="265"/>
    </location>
</feature>
<evidence type="ECO:0000256" key="1">
    <source>
        <dbReference type="ARBA" id="ARBA00013201"/>
    </source>
</evidence>
<dbReference type="InterPro" id="IPR029058">
    <property type="entry name" value="AB_hydrolase_fold"/>
</dbReference>
<dbReference type="Pfam" id="PF03403">
    <property type="entry name" value="PAF-AH_p_II"/>
    <property type="match status" value="1"/>
</dbReference>
<dbReference type="EC" id="3.1.1.47" evidence="1 5"/>
<name>A0AAE8ZME4_CAEBR</name>
<keyword evidence="3 5" id="KW-0442">Lipid degradation</keyword>
<evidence type="ECO:0000256" key="3">
    <source>
        <dbReference type="ARBA" id="ARBA00022963"/>
    </source>
</evidence>
<evidence type="ECO:0000313" key="9">
    <source>
        <dbReference type="Proteomes" id="UP000827892"/>
    </source>
</evidence>
<evidence type="ECO:0000256" key="5">
    <source>
        <dbReference type="PIRNR" id="PIRNR018169"/>
    </source>
</evidence>
<dbReference type="EMBL" id="CP090896">
    <property type="protein sequence ID" value="ULT82033.1"/>
    <property type="molecule type" value="Genomic_DNA"/>
</dbReference>
<organism evidence="8 9">
    <name type="scientific">Caenorhabditis briggsae</name>
    <dbReference type="NCBI Taxonomy" id="6238"/>
    <lineage>
        <taxon>Eukaryota</taxon>
        <taxon>Metazoa</taxon>
        <taxon>Ecdysozoa</taxon>
        <taxon>Nematoda</taxon>
        <taxon>Chromadorea</taxon>
        <taxon>Rhabditida</taxon>
        <taxon>Rhabditina</taxon>
        <taxon>Rhabditomorpha</taxon>
        <taxon>Rhabditoidea</taxon>
        <taxon>Rhabditidae</taxon>
        <taxon>Peloderinae</taxon>
        <taxon>Caenorhabditis</taxon>
    </lineage>
</organism>
<dbReference type="PANTHER" id="PTHR10272:SF0">
    <property type="entry name" value="PLATELET-ACTIVATING FACTOR ACETYLHYDROLASE"/>
    <property type="match status" value="1"/>
</dbReference>
<comment type="catalytic activity">
    <reaction evidence="5">
        <text>a 1-O-alkyl-2-acetyl-sn-glycero-3-phosphocholine + H2O = a 1-O-alkyl-sn-glycero-3-phosphocholine + acetate + H(+)</text>
        <dbReference type="Rhea" id="RHEA:17777"/>
        <dbReference type="ChEBI" id="CHEBI:15377"/>
        <dbReference type="ChEBI" id="CHEBI:15378"/>
        <dbReference type="ChEBI" id="CHEBI:30089"/>
        <dbReference type="ChEBI" id="CHEBI:30909"/>
        <dbReference type="ChEBI" id="CHEBI:36707"/>
        <dbReference type="EC" id="3.1.1.47"/>
    </reaction>
</comment>
<feature type="active site" description="Charge relay system" evidence="6">
    <location>
        <position position="288"/>
    </location>
</feature>
<feature type="active site" description="Charge relay system" evidence="6">
    <location>
        <position position="343"/>
    </location>
</feature>
<reference evidence="8 9" key="1">
    <citation type="submission" date="2022-05" db="EMBL/GenBank/DDBJ databases">
        <title>Chromosome-level reference genomes for two strains of Caenorhabditis briggsae: an improved platform for comparative genomics.</title>
        <authorList>
            <person name="Stevens L."/>
            <person name="Andersen E.C."/>
        </authorList>
    </citation>
    <scope>NUCLEOTIDE SEQUENCE [LARGE SCALE GENOMIC DNA]</scope>
    <source>
        <strain evidence="8">QX1410_ONT</strain>
        <tissue evidence="8">Whole-organism</tissue>
    </source>
</reference>
<sequence>MNKKMKHAINRRRRHKEEEKEMEEINKMGSFISSPQVLTRKVSGQFQVGCKDLMIDGTVLGDRGLFMRLYYPTDNENTDISSYPLWLPKPQYAHGLGEYLGQSPQKMNLITSAIVGEKREDCIENAQLSTKCDKWPIVVFSHGLGGSRTFYSTYCTSLASHGYVVAAVEHKDHSACWTYQLSERNGELVEQPIKIKLIEKNEKNEFKIRNQQVGKRVTECVKALNVLEQLNLGTVPEKVLIGNDFDWSQFKNKFIMSSASVIGHSFGGATSLASSAYTTDFQKAIVLDGWMFPLDSTQQEQAKQPTMFLNVGDWQWNENLDVMKKIFPHNDGNLVLTLNGAVHQCFSDFPFIFPTWLAKKFGVQGSTEPSTCIQAAIELSMVFLEEGKTGAQRLKDEKFSDFISNEVYGREKFKL</sequence>
<gene>
    <name evidence="8" type="ORF">L3Y34_011771</name>
</gene>
<evidence type="ECO:0000256" key="7">
    <source>
        <dbReference type="SAM" id="MobiDB-lite"/>
    </source>
</evidence>
<dbReference type="AlphaFoldDB" id="A0AAE8ZME4"/>
<dbReference type="Gene3D" id="3.40.50.1820">
    <property type="entry name" value="alpha/beta hydrolase"/>
    <property type="match status" value="1"/>
</dbReference>
<dbReference type="InterPro" id="IPR016715">
    <property type="entry name" value="PAF_acetylhydro_eukaryote"/>
</dbReference>
<evidence type="ECO:0000313" key="8">
    <source>
        <dbReference type="EMBL" id="ULT82033.1"/>
    </source>
</evidence>
<evidence type="ECO:0000256" key="4">
    <source>
        <dbReference type="ARBA" id="ARBA00023098"/>
    </source>
</evidence>
<accession>A0AAE8ZME4</accession>
<keyword evidence="4 5" id="KW-0443">Lipid metabolism</keyword>
<dbReference type="FunFam" id="3.40.50.1820:FF:000313">
    <property type="entry name" value="1-alkyl-2-acetylglycerophosphocholine esterase"/>
    <property type="match status" value="1"/>
</dbReference>
<dbReference type="GO" id="GO:0016042">
    <property type="term" value="P:lipid catabolic process"/>
    <property type="evidence" value="ECO:0007669"/>
    <property type="project" value="UniProtKB-KW"/>
</dbReference>
<dbReference type="PIRSF" id="PIRSF018169">
    <property type="entry name" value="PAF_acetylhydrolase"/>
    <property type="match status" value="1"/>
</dbReference>
<dbReference type="Proteomes" id="UP000827892">
    <property type="component" value="Chromosome X"/>
</dbReference>
<feature type="compositionally biased region" description="Basic residues" evidence="7">
    <location>
        <begin position="1"/>
        <end position="15"/>
    </location>
</feature>
<dbReference type="SUPFAM" id="SSF53474">
    <property type="entry name" value="alpha/beta-Hydrolases"/>
    <property type="match status" value="1"/>
</dbReference>
<dbReference type="GO" id="GO:0003847">
    <property type="term" value="F:1-alkyl-2-acetylglycerophosphocholine esterase activity"/>
    <property type="evidence" value="ECO:0007669"/>
    <property type="project" value="UniProtKB-UniRule"/>
</dbReference>
<evidence type="ECO:0000256" key="2">
    <source>
        <dbReference type="ARBA" id="ARBA00022801"/>
    </source>
</evidence>
<dbReference type="PANTHER" id="PTHR10272">
    <property type="entry name" value="PLATELET-ACTIVATING FACTOR ACETYLHYDROLASE"/>
    <property type="match status" value="1"/>
</dbReference>